<keyword evidence="18" id="KW-1185">Reference proteome</keyword>
<dbReference type="CDD" id="cd00730">
    <property type="entry name" value="rubredoxin"/>
    <property type="match status" value="1"/>
</dbReference>
<organism evidence="17 18">
    <name type="scientific">Nocardioides jiangxiensis</name>
    <dbReference type="NCBI Taxonomy" id="3064524"/>
    <lineage>
        <taxon>Bacteria</taxon>
        <taxon>Bacillati</taxon>
        <taxon>Actinomycetota</taxon>
        <taxon>Actinomycetes</taxon>
        <taxon>Propionibacteriales</taxon>
        <taxon>Nocardioidaceae</taxon>
        <taxon>Nocardioides</taxon>
    </lineage>
</organism>
<evidence type="ECO:0000256" key="3">
    <source>
        <dbReference type="ARBA" id="ARBA00010823"/>
    </source>
</evidence>
<evidence type="ECO:0000256" key="14">
    <source>
        <dbReference type="ARBA" id="ARBA00023136"/>
    </source>
</evidence>
<keyword evidence="6" id="KW-0997">Cell inner membrane</keyword>
<evidence type="ECO:0000256" key="10">
    <source>
        <dbReference type="ARBA" id="ARBA00022989"/>
    </source>
</evidence>
<evidence type="ECO:0000256" key="8">
    <source>
        <dbReference type="ARBA" id="ARBA00022723"/>
    </source>
</evidence>
<dbReference type="InterPro" id="IPR033885">
    <property type="entry name" value="AlkB/XylM"/>
</dbReference>
<keyword evidence="5" id="KW-1003">Cell membrane</keyword>
<keyword evidence="4" id="KW-0813">Transport</keyword>
<feature type="transmembrane region" description="Helical" evidence="15">
    <location>
        <begin position="233"/>
        <end position="257"/>
    </location>
</feature>
<feature type="transmembrane region" description="Helical" evidence="15">
    <location>
        <begin position="339"/>
        <end position="357"/>
    </location>
</feature>
<reference evidence="17 18" key="1">
    <citation type="submission" date="2023-07" db="EMBL/GenBank/DDBJ databases">
        <title>Nocardioides sp. nov WY-20 isolated from soil.</title>
        <authorList>
            <person name="Liu B."/>
            <person name="Wan Y."/>
        </authorList>
    </citation>
    <scope>NUCLEOTIDE SEQUENCE [LARGE SCALE GENOMIC DNA]</scope>
    <source>
        <strain evidence="17 18">WY-20</strain>
    </source>
</reference>
<feature type="transmembrane region" description="Helical" evidence="15">
    <location>
        <begin position="22"/>
        <end position="42"/>
    </location>
</feature>
<keyword evidence="9" id="KW-0249">Electron transport</keyword>
<feature type="transmembrane region" description="Helical" evidence="15">
    <location>
        <begin position="91"/>
        <end position="112"/>
    </location>
</feature>
<evidence type="ECO:0000313" key="18">
    <source>
        <dbReference type="Proteomes" id="UP001233314"/>
    </source>
</evidence>
<dbReference type="SUPFAM" id="SSF57802">
    <property type="entry name" value="Rubredoxin-like"/>
    <property type="match status" value="1"/>
</dbReference>
<dbReference type="RefSeq" id="WP_305026644.1">
    <property type="nucleotide sequence ID" value="NZ_JAUQTA010000001.1"/>
</dbReference>
<comment type="similarity">
    <text evidence="3">Belongs to the fatty acid desaturase type 1 family. AlkB subfamily.</text>
</comment>
<keyword evidence="13" id="KW-0503">Monooxygenase</keyword>
<keyword evidence="11 17" id="KW-0560">Oxidoreductase</keyword>
<dbReference type="Pfam" id="PF00487">
    <property type="entry name" value="FA_desaturase"/>
    <property type="match status" value="1"/>
</dbReference>
<dbReference type="PROSITE" id="PS50903">
    <property type="entry name" value="RUBREDOXIN_LIKE"/>
    <property type="match status" value="1"/>
</dbReference>
<gene>
    <name evidence="17" type="ORF">Q5722_02550</name>
</gene>
<dbReference type="PANTHER" id="PTHR38674:SF1">
    <property type="entry name" value="ALKANE 1-MONOOXYGENASE 1"/>
    <property type="match status" value="1"/>
</dbReference>
<comment type="subcellular location">
    <subcellularLocation>
        <location evidence="2">Cell inner membrane</location>
        <topology evidence="2">Multi-pass membrane protein</topology>
    </subcellularLocation>
</comment>
<dbReference type="PROSITE" id="PS00202">
    <property type="entry name" value="RUBREDOXIN"/>
    <property type="match status" value="1"/>
</dbReference>
<keyword evidence="14 15" id="KW-0472">Membrane</keyword>
<sequence length="471" mass="52935">MSTASYGAGAVSAPAWKDKKRYLWILGLVIPVTPLIGLGLQHQTGWSGWLWLTPLMFFAVIPLLDLVAGYDDTNPPEEIIEALENDRYYRWVTYLYLPVQYAGFVLAMWYLATADLSVADKVGLAISIGVVAGVAINTAHELGHKKESHERWFSKIALAQSFYGHFYIEHNRGHHVRVATPDDPASSRMGESVYRFWPRTVLGSLTSSWHLEAKRYERKGTHPFHLGNDVLNAWLMTVVLWGGLTVWLGVGILPYLVLQGVVGFSLLEVVNYMEHYGMLRQKVGTPERQRYERVDPSHSWNSNNIATNVLLYHLQRHSDHHANPTRRYQTLRDFREAPVLPTGYTGMIVVALVPPLFRKLMDKRVVAHYGGDLRLANVHPAKREKLLRRYPVPVATAVEDLHEDSSAHTFTNEVLAARCPGCSYTYEVAAGNELEGFAAGTAWADIPDTWCCPDCGVREKVDFVPVETAGV</sequence>
<keyword evidence="8" id="KW-0479">Metal-binding</keyword>
<comment type="caution">
    <text evidence="17">The sequence shown here is derived from an EMBL/GenBank/DDBJ whole genome shotgun (WGS) entry which is preliminary data.</text>
</comment>
<evidence type="ECO:0000256" key="7">
    <source>
        <dbReference type="ARBA" id="ARBA00022692"/>
    </source>
</evidence>
<evidence type="ECO:0000256" key="12">
    <source>
        <dbReference type="ARBA" id="ARBA00023004"/>
    </source>
</evidence>
<dbReference type="Pfam" id="PF00301">
    <property type="entry name" value="Rubredoxin"/>
    <property type="match status" value="1"/>
</dbReference>
<evidence type="ECO:0000313" key="17">
    <source>
        <dbReference type="EMBL" id="MDO7867239.1"/>
    </source>
</evidence>
<feature type="domain" description="Rubredoxin-like" evidence="16">
    <location>
        <begin position="414"/>
        <end position="466"/>
    </location>
</feature>
<evidence type="ECO:0000256" key="9">
    <source>
        <dbReference type="ARBA" id="ARBA00022982"/>
    </source>
</evidence>
<evidence type="ECO:0000256" key="5">
    <source>
        <dbReference type="ARBA" id="ARBA00022475"/>
    </source>
</evidence>
<feature type="transmembrane region" description="Helical" evidence="15">
    <location>
        <begin position="124"/>
        <end position="143"/>
    </location>
</feature>
<evidence type="ECO:0000256" key="6">
    <source>
        <dbReference type="ARBA" id="ARBA00022519"/>
    </source>
</evidence>
<dbReference type="EMBL" id="JAUQTA010000001">
    <property type="protein sequence ID" value="MDO7867239.1"/>
    <property type="molecule type" value="Genomic_DNA"/>
</dbReference>
<feature type="transmembrane region" description="Helical" evidence="15">
    <location>
        <begin position="48"/>
        <end position="70"/>
    </location>
</feature>
<keyword evidence="10 15" id="KW-1133">Transmembrane helix</keyword>
<dbReference type="CDD" id="cd03512">
    <property type="entry name" value="Alkane-hydroxylase"/>
    <property type="match status" value="1"/>
</dbReference>
<comment type="function">
    <text evidence="1">Involved in the hydrocarbon hydroxylating system, which transfers electrons from NADH to rubredoxin reductase and then through rubredoxin to alkane 1 monooxygenase.</text>
</comment>
<proteinExistence type="inferred from homology"/>
<dbReference type="InterPro" id="IPR018527">
    <property type="entry name" value="Rubredoxin_Fe_BS"/>
</dbReference>
<name>A0ABT9AZ18_9ACTN</name>
<protein>
    <submittedName>
        <fullName evidence="17">Fatty acid desaturase</fullName>
        <ecNumber evidence="17">1.14.19.-</ecNumber>
    </submittedName>
</protein>
<dbReference type="GO" id="GO:0016491">
    <property type="term" value="F:oxidoreductase activity"/>
    <property type="evidence" value="ECO:0007669"/>
    <property type="project" value="UniProtKB-KW"/>
</dbReference>
<dbReference type="InterPro" id="IPR024934">
    <property type="entry name" value="Rubredoxin-like_dom"/>
</dbReference>
<dbReference type="InterPro" id="IPR024935">
    <property type="entry name" value="Rubredoxin_dom"/>
</dbReference>
<dbReference type="PANTHER" id="PTHR38674">
    <property type="entry name" value="ALKANE 1-MONOOXYGENASE 1"/>
    <property type="match status" value="1"/>
</dbReference>
<keyword evidence="12" id="KW-0408">Iron</keyword>
<evidence type="ECO:0000256" key="1">
    <source>
        <dbReference type="ARBA" id="ARBA00002792"/>
    </source>
</evidence>
<evidence type="ECO:0000256" key="11">
    <source>
        <dbReference type="ARBA" id="ARBA00023002"/>
    </source>
</evidence>
<evidence type="ECO:0000256" key="4">
    <source>
        <dbReference type="ARBA" id="ARBA00022448"/>
    </source>
</evidence>
<keyword evidence="7 15" id="KW-0812">Transmembrane</keyword>
<accession>A0ABT9AZ18</accession>
<dbReference type="EC" id="1.14.19.-" evidence="17"/>
<dbReference type="InterPro" id="IPR005804">
    <property type="entry name" value="FA_desaturase_dom"/>
</dbReference>
<evidence type="ECO:0000256" key="13">
    <source>
        <dbReference type="ARBA" id="ARBA00023033"/>
    </source>
</evidence>
<evidence type="ECO:0000256" key="2">
    <source>
        <dbReference type="ARBA" id="ARBA00004429"/>
    </source>
</evidence>
<evidence type="ECO:0000256" key="15">
    <source>
        <dbReference type="SAM" id="Phobius"/>
    </source>
</evidence>
<dbReference type="Gene3D" id="2.20.28.10">
    <property type="match status" value="1"/>
</dbReference>
<dbReference type="Proteomes" id="UP001233314">
    <property type="component" value="Unassembled WGS sequence"/>
</dbReference>
<evidence type="ECO:0000259" key="16">
    <source>
        <dbReference type="PROSITE" id="PS50903"/>
    </source>
</evidence>